<name>A0A118DQD0_9BURK</name>
<evidence type="ECO:0000313" key="1">
    <source>
        <dbReference type="EMBL" id="KVE29304.1"/>
    </source>
</evidence>
<dbReference type="EMBL" id="LOWA01000014">
    <property type="protein sequence ID" value="KVE29304.1"/>
    <property type="molecule type" value="Genomic_DNA"/>
</dbReference>
<keyword evidence="2" id="KW-1185">Reference proteome</keyword>
<proteinExistence type="predicted"/>
<evidence type="ECO:0000313" key="2">
    <source>
        <dbReference type="Proteomes" id="UP000062788"/>
    </source>
</evidence>
<comment type="caution">
    <text evidence="1">The sequence shown here is derived from an EMBL/GenBank/DDBJ whole genome shotgun (WGS) entry which is preliminary data.</text>
</comment>
<reference evidence="1 2" key="1">
    <citation type="submission" date="2015-11" db="EMBL/GenBank/DDBJ databases">
        <title>Expanding the genomic diversity of Burkholderia species for the development of highly accurate diagnostics.</title>
        <authorList>
            <person name="Sahl J."/>
            <person name="Keim P."/>
            <person name="Wagner D."/>
        </authorList>
    </citation>
    <scope>NUCLEOTIDE SEQUENCE [LARGE SCALE GENOMIC DNA]</scope>
    <source>
        <strain evidence="1 2">TSV85</strain>
    </source>
</reference>
<sequence>MRIHATPRAATAAACAGRMKAIEKSSAFAQPAGKWIDTASKRHQRANPDYAEPRSYQNQVHDRIYCW</sequence>
<protein>
    <submittedName>
        <fullName evidence="1">Uncharacterized protein</fullName>
    </submittedName>
</protein>
<accession>A0A118DQD0</accession>
<organism evidence="1 2">
    <name type="scientific">Burkholderia singularis</name>
    <dbReference type="NCBI Taxonomy" id="1503053"/>
    <lineage>
        <taxon>Bacteria</taxon>
        <taxon>Pseudomonadati</taxon>
        <taxon>Pseudomonadota</taxon>
        <taxon>Betaproteobacteria</taxon>
        <taxon>Burkholderiales</taxon>
        <taxon>Burkholderiaceae</taxon>
        <taxon>Burkholderia</taxon>
        <taxon>pseudomallei group</taxon>
    </lineage>
</organism>
<gene>
    <name evidence="1" type="ORF">WS67_05470</name>
</gene>
<dbReference type="AlphaFoldDB" id="A0A118DQD0"/>
<dbReference type="Proteomes" id="UP000062788">
    <property type="component" value="Unassembled WGS sequence"/>
</dbReference>